<keyword evidence="1" id="KW-1133">Transmembrane helix</keyword>
<accession>A0ABW3PRG0</accession>
<gene>
    <name evidence="3" type="ORF">ACFQ22_13305</name>
</gene>
<keyword evidence="1" id="KW-0472">Membrane</keyword>
<feature type="transmembrane region" description="Helical" evidence="1">
    <location>
        <begin position="166"/>
        <end position="192"/>
    </location>
</feature>
<dbReference type="PANTHER" id="PTHR46211:SF8">
    <property type="entry name" value="PHOSPHODIESTERASE"/>
    <property type="match status" value="1"/>
</dbReference>
<sequence>MNKIIFQKFNFLFISFTLLVTFLKWLMLVSNSDLISVVSALLSIGLLGSVIFLGASKQLPDNSHFRFKSMLAFILTILGLWGLLLPLGLFGLSSYFITAFPLSGNQFTWLTINRYWIVGSLGILYIALLTIALVMRRFFYYWFQNLDQRLLQVLKRAWRASSLKDLLISYTLIFTQIALIAGLVGGLMLINALINQRLFFILSLGIINLLIPLIELDLLFKLLTFPVEESIKRLKFSLRPALGVGSLLLITLMSNSWYPGSTALSQQTIIVHRGVINGNSIPNTIGSLKKNSRYHFPYIEMDVQETKDHHFICAHDDTIKTLHHRRQEIDHLKLATIKKLHRTELFGKYLKLANRFKQPLIVELKVTNDSDKEMGTRFANQFGKQLLKQPSMVHSVGYNFLRQIKTRFPKIRIGLVTMLNFSRIANYRVDFYTLQHTTLTPFLLRSIQPKRPVYAWTDDHIWSMKQLSLMGVGGQVTDRAFALKKLQFLPQRNNWLLLLNLLTTYL</sequence>
<proteinExistence type="predicted"/>
<feature type="transmembrane region" description="Helical" evidence="1">
    <location>
        <begin position="34"/>
        <end position="55"/>
    </location>
</feature>
<feature type="transmembrane region" description="Helical" evidence="1">
    <location>
        <begin position="241"/>
        <end position="258"/>
    </location>
</feature>
<evidence type="ECO:0000313" key="4">
    <source>
        <dbReference type="Proteomes" id="UP001597156"/>
    </source>
</evidence>
<dbReference type="PROSITE" id="PS51704">
    <property type="entry name" value="GP_PDE"/>
    <property type="match status" value="1"/>
</dbReference>
<organism evidence="3 4">
    <name type="scientific">Lentilactobacillus raoultii</name>
    <dbReference type="NCBI Taxonomy" id="1987503"/>
    <lineage>
        <taxon>Bacteria</taxon>
        <taxon>Bacillati</taxon>
        <taxon>Bacillota</taxon>
        <taxon>Bacilli</taxon>
        <taxon>Lactobacillales</taxon>
        <taxon>Lactobacillaceae</taxon>
        <taxon>Lentilactobacillus</taxon>
    </lineage>
</organism>
<feature type="transmembrane region" description="Helical" evidence="1">
    <location>
        <begin position="67"/>
        <end position="95"/>
    </location>
</feature>
<name>A0ABW3PRG0_9LACO</name>
<dbReference type="SUPFAM" id="SSF51695">
    <property type="entry name" value="PLC-like phosphodiesterases"/>
    <property type="match status" value="1"/>
</dbReference>
<keyword evidence="1" id="KW-0812">Transmembrane</keyword>
<comment type="caution">
    <text evidence="3">The sequence shown here is derived from an EMBL/GenBank/DDBJ whole genome shotgun (WGS) entry which is preliminary data.</text>
</comment>
<protein>
    <submittedName>
        <fullName evidence="3">Glycerophosphodiester phosphodiesterase family protein</fullName>
    </submittedName>
</protein>
<feature type="domain" description="GP-PDE" evidence="2">
    <location>
        <begin position="267"/>
        <end position="487"/>
    </location>
</feature>
<dbReference type="Pfam" id="PF03009">
    <property type="entry name" value="GDPD"/>
    <property type="match status" value="1"/>
</dbReference>
<dbReference type="PANTHER" id="PTHR46211">
    <property type="entry name" value="GLYCEROPHOSPHORYL DIESTER PHOSPHODIESTERASE"/>
    <property type="match status" value="1"/>
</dbReference>
<evidence type="ECO:0000256" key="1">
    <source>
        <dbReference type="SAM" id="Phobius"/>
    </source>
</evidence>
<feature type="transmembrane region" description="Helical" evidence="1">
    <location>
        <begin position="9"/>
        <end position="28"/>
    </location>
</feature>
<dbReference type="InterPro" id="IPR017946">
    <property type="entry name" value="PLC-like_Pdiesterase_TIM-brl"/>
</dbReference>
<dbReference type="Gene3D" id="3.20.20.190">
    <property type="entry name" value="Phosphatidylinositol (PI) phosphodiesterase"/>
    <property type="match status" value="1"/>
</dbReference>
<evidence type="ECO:0000313" key="3">
    <source>
        <dbReference type="EMBL" id="MFD1126317.1"/>
    </source>
</evidence>
<feature type="transmembrane region" description="Helical" evidence="1">
    <location>
        <begin position="198"/>
        <end position="220"/>
    </location>
</feature>
<feature type="transmembrane region" description="Helical" evidence="1">
    <location>
        <begin position="115"/>
        <end position="135"/>
    </location>
</feature>
<keyword evidence="4" id="KW-1185">Reference proteome</keyword>
<dbReference type="RefSeq" id="WP_121977300.1">
    <property type="nucleotide sequence ID" value="NZ_JBHTLH010000043.1"/>
</dbReference>
<reference evidence="4" key="1">
    <citation type="journal article" date="2019" name="Int. J. Syst. Evol. Microbiol.">
        <title>The Global Catalogue of Microorganisms (GCM) 10K type strain sequencing project: providing services to taxonomists for standard genome sequencing and annotation.</title>
        <authorList>
            <consortium name="The Broad Institute Genomics Platform"/>
            <consortium name="The Broad Institute Genome Sequencing Center for Infectious Disease"/>
            <person name="Wu L."/>
            <person name="Ma J."/>
        </authorList>
    </citation>
    <scope>NUCLEOTIDE SEQUENCE [LARGE SCALE GENOMIC DNA]</scope>
    <source>
        <strain evidence="4">CCUG 71848</strain>
    </source>
</reference>
<dbReference type="EMBL" id="JBHTLH010000043">
    <property type="protein sequence ID" value="MFD1126317.1"/>
    <property type="molecule type" value="Genomic_DNA"/>
</dbReference>
<dbReference type="Proteomes" id="UP001597156">
    <property type="component" value="Unassembled WGS sequence"/>
</dbReference>
<evidence type="ECO:0000259" key="2">
    <source>
        <dbReference type="PROSITE" id="PS51704"/>
    </source>
</evidence>
<dbReference type="InterPro" id="IPR030395">
    <property type="entry name" value="GP_PDE_dom"/>
</dbReference>